<dbReference type="eggNOG" id="COG2747">
    <property type="taxonomic scope" value="Bacteria"/>
</dbReference>
<dbReference type="InterPro" id="IPR035890">
    <property type="entry name" value="Anti-sigma-28_factor_FlgM_sf"/>
</dbReference>
<dbReference type="HOGENOM" id="CLU_149304_0_0_6"/>
<dbReference type="KEGG" id="vsp:VS_0797"/>
<keyword evidence="11" id="KW-0966">Cell projection</keyword>
<proteinExistence type="inferred from homology"/>
<accession>B7VKL5</accession>
<keyword evidence="11" id="KW-0282">Flagellum</keyword>
<feature type="compositionally biased region" description="Polar residues" evidence="9">
    <location>
        <begin position="45"/>
        <end position="55"/>
    </location>
</feature>
<feature type="compositionally biased region" description="Low complexity" evidence="9">
    <location>
        <begin position="67"/>
        <end position="81"/>
    </location>
</feature>
<sequence length="140" mass="14938">MFGSFSTIELKIAKVFSPMVDIDCTGSHFEEKGLTMAGIDNIRSGQTLASTNRSTVRSDSKSEASRSDASSKSPASKDAVSLSQQGKAIGQLHQEMAAQPSFDSVKVAAIKEAIANGSYTVDPEKLADNMMKFENELKGL</sequence>
<dbReference type="Pfam" id="PF04316">
    <property type="entry name" value="FlgM"/>
    <property type="match status" value="1"/>
</dbReference>
<dbReference type="EMBL" id="FM954972">
    <property type="protein sequence ID" value="CAV17784.1"/>
    <property type="molecule type" value="Genomic_DNA"/>
</dbReference>
<gene>
    <name evidence="11" type="ordered locus">VS_0797</name>
</gene>
<comment type="similarity">
    <text evidence="1">Belongs to the FlgM family.</text>
</comment>
<feature type="region of interest" description="Disordered" evidence="9">
    <location>
        <begin position="45"/>
        <end position="92"/>
    </location>
</feature>
<dbReference type="InterPro" id="IPR031316">
    <property type="entry name" value="FlgM_C"/>
</dbReference>
<dbReference type="GO" id="GO:0044781">
    <property type="term" value="P:bacterial-type flagellum organization"/>
    <property type="evidence" value="ECO:0007669"/>
    <property type="project" value="UniProtKB-KW"/>
</dbReference>
<dbReference type="SUPFAM" id="SSF101498">
    <property type="entry name" value="Anti-sigma factor FlgM"/>
    <property type="match status" value="1"/>
</dbReference>
<keyword evidence="6" id="KW-0804">Transcription</keyword>
<keyword evidence="4" id="KW-1005">Bacterial flagellum biogenesis</keyword>
<dbReference type="Proteomes" id="UP000009100">
    <property type="component" value="Chromosome 1"/>
</dbReference>
<evidence type="ECO:0000256" key="5">
    <source>
        <dbReference type="ARBA" id="ARBA00023015"/>
    </source>
</evidence>
<feature type="compositionally biased region" description="Basic and acidic residues" evidence="9">
    <location>
        <begin position="56"/>
        <end position="66"/>
    </location>
</feature>
<evidence type="ECO:0000256" key="6">
    <source>
        <dbReference type="ARBA" id="ARBA00023163"/>
    </source>
</evidence>
<evidence type="ECO:0000256" key="9">
    <source>
        <dbReference type="SAM" id="MobiDB-lite"/>
    </source>
</evidence>
<keyword evidence="11" id="KW-0969">Cilium</keyword>
<reference evidence="11 12" key="1">
    <citation type="submission" date="2009-02" db="EMBL/GenBank/DDBJ databases">
        <title>Vibrio splendidus str. LGP32 complete genome.</title>
        <authorList>
            <person name="Mazel D."/>
            <person name="Le Roux F."/>
        </authorList>
    </citation>
    <scope>NUCLEOTIDE SEQUENCE [LARGE SCALE GENOMIC DNA]</scope>
    <source>
        <strain evidence="11 12">LGP32</strain>
    </source>
</reference>
<dbReference type="GO" id="GO:0045892">
    <property type="term" value="P:negative regulation of DNA-templated transcription"/>
    <property type="evidence" value="ECO:0007669"/>
    <property type="project" value="InterPro"/>
</dbReference>
<evidence type="ECO:0000313" key="11">
    <source>
        <dbReference type="EMBL" id="CAV17784.1"/>
    </source>
</evidence>
<evidence type="ECO:0000313" key="12">
    <source>
        <dbReference type="Proteomes" id="UP000009100"/>
    </source>
</evidence>
<evidence type="ECO:0000256" key="7">
    <source>
        <dbReference type="ARBA" id="ARBA00024739"/>
    </source>
</evidence>
<evidence type="ECO:0000256" key="4">
    <source>
        <dbReference type="ARBA" id="ARBA00022795"/>
    </source>
</evidence>
<feature type="domain" description="Anti-sigma-28 factor FlgM C-terminal" evidence="10">
    <location>
        <begin position="78"/>
        <end position="132"/>
    </location>
</feature>
<protein>
    <recommendedName>
        <fullName evidence="2">Negative regulator of flagellin synthesis</fullName>
    </recommendedName>
    <alternativeName>
        <fullName evidence="8">Anti-sigma-28 factor</fullName>
    </alternativeName>
</protein>
<dbReference type="STRING" id="575788.VS_0797"/>
<dbReference type="InterPro" id="IPR007412">
    <property type="entry name" value="FlgM"/>
</dbReference>
<comment type="function">
    <text evidence="7">Responsible for the coupling of flagellin expression to flagellar assembly by preventing expression of the flagellin genes when a component of the middle class of proteins is defective. It negatively regulates flagellar genes by inhibiting the activity of FliA by directly binding to FliA.</text>
</comment>
<evidence type="ECO:0000256" key="2">
    <source>
        <dbReference type="ARBA" id="ARBA00017823"/>
    </source>
</evidence>
<organism evidence="11 12">
    <name type="scientific">Vibrio atlanticus (strain LGP32)</name>
    <name type="common">Vibrio splendidus (strain Mel32)</name>
    <dbReference type="NCBI Taxonomy" id="575788"/>
    <lineage>
        <taxon>Bacteria</taxon>
        <taxon>Pseudomonadati</taxon>
        <taxon>Pseudomonadota</taxon>
        <taxon>Gammaproteobacteria</taxon>
        <taxon>Vibrionales</taxon>
        <taxon>Vibrionaceae</taxon>
        <taxon>Vibrio</taxon>
    </lineage>
</organism>
<dbReference type="AlphaFoldDB" id="B7VKL5"/>
<evidence type="ECO:0000256" key="3">
    <source>
        <dbReference type="ARBA" id="ARBA00022491"/>
    </source>
</evidence>
<name>B7VKL5_VIBA3</name>
<evidence type="ECO:0000256" key="8">
    <source>
        <dbReference type="ARBA" id="ARBA00030117"/>
    </source>
</evidence>
<evidence type="ECO:0000256" key="1">
    <source>
        <dbReference type="ARBA" id="ARBA00005322"/>
    </source>
</evidence>
<keyword evidence="5" id="KW-0805">Transcription regulation</keyword>
<dbReference type="NCBIfam" id="TIGR03824">
    <property type="entry name" value="FlgM_jcvi"/>
    <property type="match status" value="1"/>
</dbReference>
<keyword evidence="3" id="KW-0678">Repressor</keyword>
<evidence type="ECO:0000259" key="10">
    <source>
        <dbReference type="Pfam" id="PF04316"/>
    </source>
</evidence>